<reference evidence="2 3" key="1">
    <citation type="submission" date="2019-11" db="EMBL/GenBank/DDBJ databases">
        <authorList>
            <person name="Khan S.A."/>
            <person name="Jeon C.O."/>
            <person name="Chun B.H."/>
        </authorList>
    </citation>
    <scope>NUCLEOTIDE SEQUENCE [LARGE SCALE GENOMIC DNA]</scope>
    <source>
        <strain evidence="2 3">IMCC 1097</strain>
    </source>
</reference>
<keyword evidence="3" id="KW-1185">Reference proteome</keyword>
<dbReference type="RefSeq" id="WP_153714001.1">
    <property type="nucleotide sequence ID" value="NZ_CP045871.1"/>
</dbReference>
<dbReference type="InterPro" id="IPR041147">
    <property type="entry name" value="GH38_C"/>
</dbReference>
<evidence type="ECO:0000313" key="2">
    <source>
        <dbReference type="EMBL" id="QGG80497.1"/>
    </source>
</evidence>
<dbReference type="Pfam" id="PF17677">
    <property type="entry name" value="Glyco_hydro38C2"/>
    <property type="match status" value="1"/>
</dbReference>
<protein>
    <recommendedName>
        <fullName evidence="1">Glycosyl hydrolases family 38 C-terminal domain-containing protein</fullName>
    </recommendedName>
</protein>
<gene>
    <name evidence="2" type="ORF">GH975_07890</name>
</gene>
<evidence type="ECO:0000259" key="1">
    <source>
        <dbReference type="Pfam" id="PF17677"/>
    </source>
</evidence>
<dbReference type="EMBL" id="CP045871">
    <property type="protein sequence ID" value="QGG80497.1"/>
    <property type="molecule type" value="Genomic_DNA"/>
</dbReference>
<organism evidence="2 3">
    <name type="scientific">Litorivicinus lipolyticus</name>
    <dbReference type="NCBI Taxonomy" id="418701"/>
    <lineage>
        <taxon>Bacteria</taxon>
        <taxon>Pseudomonadati</taxon>
        <taxon>Pseudomonadota</taxon>
        <taxon>Gammaproteobacteria</taxon>
        <taxon>Oceanospirillales</taxon>
        <taxon>Litorivicinaceae</taxon>
        <taxon>Litorivicinus</taxon>
    </lineage>
</organism>
<proteinExistence type="predicted"/>
<dbReference type="Proteomes" id="UP000388235">
    <property type="component" value="Chromosome"/>
</dbReference>
<name>A0A5Q2QER4_9GAMM</name>
<dbReference type="AlphaFoldDB" id="A0A5Q2QER4"/>
<sequence>MIDHGHRLSDSAVSLDRALPDLGERPSWTTSAGVTVATVKWAEDGNGLIVRAFEAYGQAGTLTLRHSAVACDL</sequence>
<dbReference type="OrthoDB" id="9772207at2"/>
<evidence type="ECO:0000313" key="3">
    <source>
        <dbReference type="Proteomes" id="UP000388235"/>
    </source>
</evidence>
<feature type="domain" description="Glycosyl hydrolases family 38 C-terminal" evidence="1">
    <location>
        <begin position="34"/>
        <end position="66"/>
    </location>
</feature>
<dbReference type="KEGG" id="llp:GH975_07890"/>
<accession>A0A5Q2QER4</accession>